<proteinExistence type="predicted"/>
<reference evidence="1" key="1">
    <citation type="journal article" date="2014" name="Int. J. Syst. Evol. Microbiol.">
        <title>Complete genome sequence of Corynebacterium casei LMG S-19264T (=DSM 44701T), isolated from a smear-ripened cheese.</title>
        <authorList>
            <consortium name="US DOE Joint Genome Institute (JGI-PGF)"/>
            <person name="Walter F."/>
            <person name="Albersmeier A."/>
            <person name="Kalinowski J."/>
            <person name="Ruckert C."/>
        </authorList>
    </citation>
    <scope>NUCLEOTIDE SEQUENCE</scope>
    <source>
        <strain evidence="1">VKM Ac-1321</strain>
    </source>
</reference>
<gene>
    <name evidence="1" type="ORF">GCM10017581_032400</name>
</gene>
<evidence type="ECO:0000313" key="1">
    <source>
        <dbReference type="EMBL" id="GLL01499.1"/>
    </source>
</evidence>
<evidence type="ECO:0000313" key="2">
    <source>
        <dbReference type="Proteomes" id="UP001143480"/>
    </source>
</evidence>
<protein>
    <submittedName>
        <fullName evidence="1">Uncharacterized protein</fullName>
    </submittedName>
</protein>
<dbReference type="Proteomes" id="UP001143480">
    <property type="component" value="Unassembled WGS sequence"/>
</dbReference>
<comment type="caution">
    <text evidence="1">The sequence shown here is derived from an EMBL/GenBank/DDBJ whole genome shotgun (WGS) entry which is preliminary data.</text>
</comment>
<sequence length="224" mass="22809">MADPAKKLTAAAEKTAATSYQFRAQDPAGAGTIEGSADPKTSSSTATMSVDLDAANKLTFQSIATGGAFFLKITGLPTTGGTDLAKYWLKADPAKITGTLSFLEAKDPIDVQGVVAHATNLKSDDGTLFTGTLDLSTAGSGGLLYDAAAAKELGDKAKAVPFSASVNPEGYVSGLKVSVPAYGTEPASEGSVTLMSFGSPVTVTAPTADVMPMPEQMYAVLNEQ</sequence>
<reference evidence="1" key="2">
    <citation type="submission" date="2023-01" db="EMBL/GenBank/DDBJ databases">
        <authorList>
            <person name="Sun Q."/>
            <person name="Evtushenko L."/>
        </authorList>
    </citation>
    <scope>NUCLEOTIDE SEQUENCE</scope>
    <source>
        <strain evidence="1">VKM Ac-1321</strain>
    </source>
</reference>
<accession>A0A9W6NLM0</accession>
<keyword evidence="2" id="KW-1185">Reference proteome</keyword>
<name>A0A9W6NLM0_9ACTN</name>
<dbReference type="EMBL" id="BSFP01000016">
    <property type="protein sequence ID" value="GLL01499.1"/>
    <property type="molecule type" value="Genomic_DNA"/>
</dbReference>
<dbReference type="AlphaFoldDB" id="A0A9W6NLM0"/>
<organism evidence="1 2">
    <name type="scientific">Dactylosporangium matsuzakiense</name>
    <dbReference type="NCBI Taxonomy" id="53360"/>
    <lineage>
        <taxon>Bacteria</taxon>
        <taxon>Bacillati</taxon>
        <taxon>Actinomycetota</taxon>
        <taxon>Actinomycetes</taxon>
        <taxon>Micromonosporales</taxon>
        <taxon>Micromonosporaceae</taxon>
        <taxon>Dactylosporangium</taxon>
    </lineage>
</organism>
<dbReference type="Gene3D" id="2.50.20.20">
    <property type="match status" value="1"/>
</dbReference>